<comment type="similarity">
    <text evidence="3">Belongs to the PMEI family.</text>
</comment>
<evidence type="ECO:0000256" key="1">
    <source>
        <dbReference type="ARBA" id="ARBA00022729"/>
    </source>
</evidence>
<dbReference type="EMBL" id="CM017873">
    <property type="protein sequence ID" value="KAG1331535.1"/>
    <property type="molecule type" value="Genomic_DNA"/>
</dbReference>
<dbReference type="PROSITE" id="PS51257">
    <property type="entry name" value="PROKAR_LIPOPROTEIN"/>
    <property type="match status" value="1"/>
</dbReference>
<dbReference type="Gene3D" id="1.20.140.40">
    <property type="entry name" value="Invertase/pectin methylesterase inhibitor family protein"/>
    <property type="match status" value="1"/>
</dbReference>
<accession>A0A8K0MX59</accession>
<feature type="chain" id="PRO_5035476848" evidence="4">
    <location>
        <begin position="23"/>
        <end position="203"/>
    </location>
</feature>
<protein>
    <submittedName>
        <fullName evidence="6">Putative cell wall / vacuolar inhibitor of fructosidase 2-like</fullName>
    </submittedName>
</protein>
<dbReference type="InterPro" id="IPR035513">
    <property type="entry name" value="Invertase/methylesterase_inhib"/>
</dbReference>
<proteinExistence type="inferred from homology"/>
<comment type="caution">
    <text evidence="6">The sequence shown here is derived from an EMBL/GenBank/DDBJ whole genome shotgun (WGS) entry which is preliminary data.</text>
</comment>
<dbReference type="Proteomes" id="UP000797356">
    <property type="component" value="Chromosome 2"/>
</dbReference>
<evidence type="ECO:0000256" key="3">
    <source>
        <dbReference type="ARBA" id="ARBA00038471"/>
    </source>
</evidence>
<evidence type="ECO:0000256" key="2">
    <source>
        <dbReference type="ARBA" id="ARBA00023157"/>
    </source>
</evidence>
<feature type="signal peptide" evidence="4">
    <location>
        <begin position="1"/>
        <end position="22"/>
    </location>
</feature>
<keyword evidence="1 4" id="KW-0732">Signal</keyword>
<evidence type="ECO:0000313" key="7">
    <source>
        <dbReference type="Proteomes" id="UP000797356"/>
    </source>
</evidence>
<dbReference type="SUPFAM" id="SSF101148">
    <property type="entry name" value="Plant invertase/pectin methylesterase inhibitor"/>
    <property type="match status" value="1"/>
</dbReference>
<name>A0A8K0MX59_COCNU</name>
<dbReference type="NCBIfam" id="TIGR01614">
    <property type="entry name" value="PME_inhib"/>
    <property type="match status" value="1"/>
</dbReference>
<dbReference type="InterPro" id="IPR006501">
    <property type="entry name" value="Pectinesterase_inhib_dom"/>
</dbReference>
<dbReference type="InterPro" id="IPR052421">
    <property type="entry name" value="PCW_Enzyme_Inhibitor"/>
</dbReference>
<sequence>MASKSILAFGFTIFLSFVLISCDPPQPASPSTIASLAAKLVQNDEKAMKAIEDMCHSSNIHDVCINGLMSNHGNSTEDRKVLLKILSKNVQAITGEIYSITNKLLTNETDPWTKDCLQACHTEYKFAQRYVNGIMDVIQNGDYKRVRHPMMIVNALAHQCQEHFDNPPDSLFGNGESRISPFLDLNGLVKALALGAATIAFRL</sequence>
<reference evidence="6" key="2">
    <citation type="submission" date="2019-07" db="EMBL/GenBank/DDBJ databases">
        <authorList>
            <person name="Yang Y."/>
            <person name="Bocs S."/>
            <person name="Baudouin L."/>
        </authorList>
    </citation>
    <scope>NUCLEOTIDE SEQUENCE</scope>
    <source>
        <tissue evidence="6">Spear leaf of Hainan Tall coconut</tissue>
    </source>
</reference>
<keyword evidence="2" id="KW-1015">Disulfide bond</keyword>
<dbReference type="PANTHER" id="PTHR36710:SF18">
    <property type="entry name" value="PECTINESTERASE INHIBITOR 5-RELATED"/>
    <property type="match status" value="1"/>
</dbReference>
<dbReference type="PANTHER" id="PTHR36710">
    <property type="entry name" value="PECTINESTERASE INHIBITOR-LIKE"/>
    <property type="match status" value="1"/>
</dbReference>
<feature type="domain" description="Pectinesterase inhibitor" evidence="5">
    <location>
        <begin position="49"/>
        <end position="166"/>
    </location>
</feature>
<evidence type="ECO:0000313" key="6">
    <source>
        <dbReference type="EMBL" id="KAG1331535.1"/>
    </source>
</evidence>
<dbReference type="AlphaFoldDB" id="A0A8K0MX59"/>
<evidence type="ECO:0000256" key="4">
    <source>
        <dbReference type="SAM" id="SignalP"/>
    </source>
</evidence>
<reference evidence="6" key="1">
    <citation type="journal article" date="2017" name="Gigascience">
        <title>The genome draft of coconut (Cocos nucifera).</title>
        <authorList>
            <person name="Xiao Y."/>
            <person name="Xu P."/>
            <person name="Fan H."/>
            <person name="Baudouin L."/>
            <person name="Xia W."/>
            <person name="Bocs S."/>
            <person name="Xu J."/>
            <person name="Li Q."/>
            <person name="Guo A."/>
            <person name="Zhou L."/>
            <person name="Li J."/>
            <person name="Wu Y."/>
            <person name="Ma Z."/>
            <person name="Armero A."/>
            <person name="Issali A.E."/>
            <person name="Liu N."/>
            <person name="Peng M."/>
            <person name="Yang Y."/>
        </authorList>
    </citation>
    <scope>NUCLEOTIDE SEQUENCE</scope>
    <source>
        <tissue evidence="6">Spear leaf of Hainan Tall coconut</tissue>
    </source>
</reference>
<keyword evidence="7" id="KW-1185">Reference proteome</keyword>
<dbReference type="GO" id="GO:0004857">
    <property type="term" value="F:enzyme inhibitor activity"/>
    <property type="evidence" value="ECO:0007669"/>
    <property type="project" value="InterPro"/>
</dbReference>
<dbReference type="Pfam" id="PF04043">
    <property type="entry name" value="PMEI"/>
    <property type="match status" value="1"/>
</dbReference>
<organism evidence="6 7">
    <name type="scientific">Cocos nucifera</name>
    <name type="common">Coconut palm</name>
    <dbReference type="NCBI Taxonomy" id="13894"/>
    <lineage>
        <taxon>Eukaryota</taxon>
        <taxon>Viridiplantae</taxon>
        <taxon>Streptophyta</taxon>
        <taxon>Embryophyta</taxon>
        <taxon>Tracheophyta</taxon>
        <taxon>Spermatophyta</taxon>
        <taxon>Magnoliopsida</taxon>
        <taxon>Liliopsida</taxon>
        <taxon>Arecaceae</taxon>
        <taxon>Arecoideae</taxon>
        <taxon>Cocoseae</taxon>
        <taxon>Attaleinae</taxon>
        <taxon>Cocos</taxon>
    </lineage>
</organism>
<evidence type="ECO:0000259" key="5">
    <source>
        <dbReference type="Pfam" id="PF04043"/>
    </source>
</evidence>
<gene>
    <name evidence="6" type="ORF">COCNU_02G015030</name>
</gene>